<evidence type="ECO:0000256" key="5">
    <source>
        <dbReference type="ARBA" id="ARBA00023002"/>
    </source>
</evidence>
<dbReference type="GO" id="GO:0010181">
    <property type="term" value="F:FMN binding"/>
    <property type="evidence" value="ECO:0007669"/>
    <property type="project" value="InterPro"/>
</dbReference>
<keyword evidence="2" id="KW-0285">Flavoprotein</keyword>
<dbReference type="Pfam" id="PF00724">
    <property type="entry name" value="Oxidored_FMN"/>
    <property type="match status" value="1"/>
</dbReference>
<dbReference type="InterPro" id="IPR001155">
    <property type="entry name" value="OxRdtase_FMN_N"/>
</dbReference>
<sequence length="88" mass="9527">MRKEFPRLLSEGALGPLVLRNRIVMPAMDQNNCTEDGLISNKTLQHYEDRAKGGAGLLILETSAVKWPDGATSKHQPSLSSDAVIPGL</sequence>
<dbReference type="Gene3D" id="3.20.20.70">
    <property type="entry name" value="Aldolase class I"/>
    <property type="match status" value="1"/>
</dbReference>
<evidence type="ECO:0000256" key="4">
    <source>
        <dbReference type="ARBA" id="ARBA00022857"/>
    </source>
</evidence>
<dbReference type="SUPFAM" id="SSF51395">
    <property type="entry name" value="FMN-linked oxidoreductases"/>
    <property type="match status" value="1"/>
</dbReference>
<dbReference type="GO" id="GO:0003959">
    <property type="term" value="F:NADPH dehydrogenase activity"/>
    <property type="evidence" value="ECO:0007669"/>
    <property type="project" value="InterPro"/>
</dbReference>
<evidence type="ECO:0000259" key="6">
    <source>
        <dbReference type="Pfam" id="PF00724"/>
    </source>
</evidence>
<feature type="domain" description="NADH:flavin oxidoreductase/NADH oxidase N-terminal" evidence="6">
    <location>
        <begin position="14"/>
        <end position="87"/>
    </location>
</feature>
<keyword evidence="5" id="KW-0560">Oxidoreductase</keyword>
<keyword evidence="3" id="KW-0288">FMN</keyword>
<dbReference type="AlphaFoldDB" id="A0A382EM46"/>
<proteinExistence type="predicted"/>
<comment type="cofactor">
    <cofactor evidence="1">
        <name>FMN</name>
        <dbReference type="ChEBI" id="CHEBI:58210"/>
    </cofactor>
</comment>
<dbReference type="PANTHER" id="PTHR43303:SF4">
    <property type="entry name" value="NADPH DEHYDROGENASE C23G7.10C-RELATED"/>
    <property type="match status" value="1"/>
</dbReference>
<dbReference type="GO" id="GO:0050661">
    <property type="term" value="F:NADP binding"/>
    <property type="evidence" value="ECO:0007669"/>
    <property type="project" value="InterPro"/>
</dbReference>
<evidence type="ECO:0000313" key="7">
    <source>
        <dbReference type="EMBL" id="SVB51184.1"/>
    </source>
</evidence>
<feature type="non-terminal residue" evidence="7">
    <location>
        <position position="1"/>
    </location>
</feature>
<gene>
    <name evidence="7" type="ORF">METZ01_LOCUS204038</name>
</gene>
<evidence type="ECO:0000256" key="1">
    <source>
        <dbReference type="ARBA" id="ARBA00001917"/>
    </source>
</evidence>
<protein>
    <recommendedName>
        <fullName evidence="6">NADH:flavin oxidoreductase/NADH oxidase N-terminal domain-containing protein</fullName>
    </recommendedName>
</protein>
<dbReference type="PANTHER" id="PTHR43303">
    <property type="entry name" value="NADPH DEHYDROGENASE C23G7.10C-RELATED"/>
    <property type="match status" value="1"/>
</dbReference>
<keyword evidence="4" id="KW-0521">NADP</keyword>
<name>A0A382EM46_9ZZZZ</name>
<feature type="non-terminal residue" evidence="7">
    <location>
        <position position="88"/>
    </location>
</feature>
<dbReference type="InterPro" id="IPR044152">
    <property type="entry name" value="YqjM-like"/>
</dbReference>
<evidence type="ECO:0000256" key="3">
    <source>
        <dbReference type="ARBA" id="ARBA00022643"/>
    </source>
</evidence>
<organism evidence="7">
    <name type="scientific">marine metagenome</name>
    <dbReference type="NCBI Taxonomy" id="408172"/>
    <lineage>
        <taxon>unclassified sequences</taxon>
        <taxon>metagenomes</taxon>
        <taxon>ecological metagenomes</taxon>
    </lineage>
</organism>
<dbReference type="EMBL" id="UINC01044991">
    <property type="protein sequence ID" value="SVB51184.1"/>
    <property type="molecule type" value="Genomic_DNA"/>
</dbReference>
<dbReference type="InterPro" id="IPR013785">
    <property type="entry name" value="Aldolase_TIM"/>
</dbReference>
<reference evidence="7" key="1">
    <citation type="submission" date="2018-05" db="EMBL/GenBank/DDBJ databases">
        <authorList>
            <person name="Lanie J.A."/>
            <person name="Ng W.-L."/>
            <person name="Kazmierczak K.M."/>
            <person name="Andrzejewski T.M."/>
            <person name="Davidsen T.M."/>
            <person name="Wayne K.J."/>
            <person name="Tettelin H."/>
            <person name="Glass J.I."/>
            <person name="Rusch D."/>
            <person name="Podicherti R."/>
            <person name="Tsui H.-C.T."/>
            <person name="Winkler M.E."/>
        </authorList>
    </citation>
    <scope>NUCLEOTIDE SEQUENCE</scope>
</reference>
<evidence type="ECO:0000256" key="2">
    <source>
        <dbReference type="ARBA" id="ARBA00022630"/>
    </source>
</evidence>
<accession>A0A382EM46</accession>